<keyword evidence="15" id="KW-1185">Reference proteome</keyword>
<dbReference type="InterPro" id="IPR013332">
    <property type="entry name" value="KPR_N"/>
</dbReference>
<evidence type="ECO:0000259" key="12">
    <source>
        <dbReference type="Pfam" id="PF02558"/>
    </source>
</evidence>
<comment type="pathway">
    <text evidence="2 11">Cofactor biosynthesis; (R)-pantothenate biosynthesis; (R)-pantoate from 3-methyl-2-oxobutanoate: step 2/2.</text>
</comment>
<comment type="similarity">
    <text evidence="3 11">Belongs to the ketopantoate reductase family.</text>
</comment>
<dbReference type="InterPro" id="IPR008927">
    <property type="entry name" value="6-PGluconate_DH-like_C_sf"/>
</dbReference>
<dbReference type="Proteomes" id="UP001549167">
    <property type="component" value="Unassembled WGS sequence"/>
</dbReference>
<evidence type="ECO:0000256" key="2">
    <source>
        <dbReference type="ARBA" id="ARBA00004994"/>
    </source>
</evidence>
<protein>
    <recommendedName>
        <fullName evidence="5 11">2-dehydropantoate 2-reductase</fullName>
        <ecNumber evidence="4 11">1.1.1.169</ecNumber>
    </recommendedName>
    <alternativeName>
        <fullName evidence="9 11">Ketopantoate reductase</fullName>
    </alternativeName>
</protein>
<dbReference type="SUPFAM" id="SSF51735">
    <property type="entry name" value="NAD(P)-binding Rossmann-fold domains"/>
    <property type="match status" value="1"/>
</dbReference>
<evidence type="ECO:0000313" key="14">
    <source>
        <dbReference type="EMBL" id="MET3682039.1"/>
    </source>
</evidence>
<evidence type="ECO:0000256" key="5">
    <source>
        <dbReference type="ARBA" id="ARBA00019465"/>
    </source>
</evidence>
<dbReference type="NCBIfam" id="TIGR00745">
    <property type="entry name" value="apbA_panE"/>
    <property type="match status" value="1"/>
</dbReference>
<dbReference type="PANTHER" id="PTHR43765:SF2">
    <property type="entry name" value="2-DEHYDROPANTOATE 2-REDUCTASE"/>
    <property type="match status" value="1"/>
</dbReference>
<comment type="catalytic activity">
    <reaction evidence="10 11">
        <text>(R)-pantoate + NADP(+) = 2-dehydropantoate + NADPH + H(+)</text>
        <dbReference type="Rhea" id="RHEA:16233"/>
        <dbReference type="ChEBI" id="CHEBI:11561"/>
        <dbReference type="ChEBI" id="CHEBI:15378"/>
        <dbReference type="ChEBI" id="CHEBI:15980"/>
        <dbReference type="ChEBI" id="CHEBI:57783"/>
        <dbReference type="ChEBI" id="CHEBI:58349"/>
        <dbReference type="EC" id="1.1.1.169"/>
    </reaction>
</comment>
<dbReference type="SUPFAM" id="SSF48179">
    <property type="entry name" value="6-phosphogluconate dehydrogenase C-terminal domain-like"/>
    <property type="match status" value="1"/>
</dbReference>
<evidence type="ECO:0000256" key="9">
    <source>
        <dbReference type="ARBA" id="ARBA00032024"/>
    </source>
</evidence>
<evidence type="ECO:0000256" key="11">
    <source>
        <dbReference type="RuleBase" id="RU362068"/>
    </source>
</evidence>
<evidence type="ECO:0000256" key="7">
    <source>
        <dbReference type="ARBA" id="ARBA00022857"/>
    </source>
</evidence>
<dbReference type="PANTHER" id="PTHR43765">
    <property type="entry name" value="2-DEHYDROPANTOATE 2-REDUCTASE-RELATED"/>
    <property type="match status" value="1"/>
</dbReference>
<dbReference type="Gene3D" id="1.10.1040.10">
    <property type="entry name" value="N-(1-d-carboxylethyl)-l-norvaline Dehydrogenase, domain 2"/>
    <property type="match status" value="1"/>
</dbReference>
<evidence type="ECO:0000256" key="8">
    <source>
        <dbReference type="ARBA" id="ARBA00023002"/>
    </source>
</evidence>
<keyword evidence="8 11" id="KW-0560">Oxidoreductase</keyword>
<comment type="caution">
    <text evidence="14">The sequence shown here is derived from an EMBL/GenBank/DDBJ whole genome shotgun (WGS) entry which is preliminary data.</text>
</comment>
<dbReference type="InterPro" id="IPR013328">
    <property type="entry name" value="6PGD_dom2"/>
</dbReference>
<dbReference type="Pfam" id="PF02558">
    <property type="entry name" value="ApbA"/>
    <property type="match status" value="1"/>
</dbReference>
<comment type="function">
    <text evidence="1 11">Catalyzes the NADPH-dependent reduction of ketopantoate into pantoic acid.</text>
</comment>
<dbReference type="EMBL" id="JBEPMX010000001">
    <property type="protein sequence ID" value="MET3682039.1"/>
    <property type="molecule type" value="Genomic_DNA"/>
</dbReference>
<feature type="domain" description="Ketopantoate reductase N-terminal" evidence="12">
    <location>
        <begin position="3"/>
        <end position="146"/>
    </location>
</feature>
<dbReference type="InterPro" id="IPR003710">
    <property type="entry name" value="ApbA"/>
</dbReference>
<dbReference type="InterPro" id="IPR013752">
    <property type="entry name" value="KPA_reductase"/>
</dbReference>
<dbReference type="InterPro" id="IPR036291">
    <property type="entry name" value="NAD(P)-bd_dom_sf"/>
</dbReference>
<evidence type="ECO:0000256" key="6">
    <source>
        <dbReference type="ARBA" id="ARBA00022655"/>
    </source>
</evidence>
<evidence type="ECO:0000256" key="3">
    <source>
        <dbReference type="ARBA" id="ARBA00007870"/>
    </source>
</evidence>
<sequence>MSVGVVGIGAVGLFVSYQLMSMGNSVTSYVRRVSQKQRIEKDGISLTGESTLYPEVNMIDELGEHDLLIICTKQTHLNDVIHRIQEDLSRFNQLLFLQNGLGHIELLDALDHPGVVVGVCEHGLTKQSDIEVTHTGMGLIRVSALNNSDLTSVTSLHSDAFPVQMETSLDQTLHEKLVINSVINPLTALFDVTNGSILTSDALLSLAHRLTVEASDVLQLSPDYMWQRVLQVCELTAANTSSMRSDIKQGRLTEIDYMNGYLLKISRDQCPTHDVIFQMIKAKEALSGVS</sequence>
<proteinExistence type="inferred from homology"/>
<gene>
    <name evidence="14" type="ORF">ABID56_000118</name>
</gene>
<evidence type="ECO:0000259" key="13">
    <source>
        <dbReference type="Pfam" id="PF08546"/>
    </source>
</evidence>
<dbReference type="EC" id="1.1.1.169" evidence="4 11"/>
<evidence type="ECO:0000256" key="10">
    <source>
        <dbReference type="ARBA" id="ARBA00048793"/>
    </source>
</evidence>
<organism evidence="14 15">
    <name type="scientific">Alkalibacillus flavidus</name>
    <dbReference type="NCBI Taxonomy" id="546021"/>
    <lineage>
        <taxon>Bacteria</taxon>
        <taxon>Bacillati</taxon>
        <taxon>Bacillota</taxon>
        <taxon>Bacilli</taxon>
        <taxon>Bacillales</taxon>
        <taxon>Bacillaceae</taxon>
        <taxon>Alkalibacillus</taxon>
    </lineage>
</organism>
<evidence type="ECO:0000313" key="15">
    <source>
        <dbReference type="Proteomes" id="UP001549167"/>
    </source>
</evidence>
<evidence type="ECO:0000256" key="4">
    <source>
        <dbReference type="ARBA" id="ARBA00013014"/>
    </source>
</evidence>
<dbReference type="Gene3D" id="3.40.50.720">
    <property type="entry name" value="NAD(P)-binding Rossmann-like Domain"/>
    <property type="match status" value="1"/>
</dbReference>
<dbReference type="Pfam" id="PF08546">
    <property type="entry name" value="ApbA_C"/>
    <property type="match status" value="1"/>
</dbReference>
<feature type="domain" description="Ketopantoate reductase C-terminal" evidence="13">
    <location>
        <begin position="170"/>
        <end position="284"/>
    </location>
</feature>
<keyword evidence="7 11" id="KW-0521">NADP</keyword>
<accession>A0ABV2KR28</accession>
<name>A0ABV2KR28_9BACI</name>
<evidence type="ECO:0000256" key="1">
    <source>
        <dbReference type="ARBA" id="ARBA00002919"/>
    </source>
</evidence>
<dbReference type="RefSeq" id="WP_354218414.1">
    <property type="nucleotide sequence ID" value="NZ_JBEPMX010000001.1"/>
</dbReference>
<keyword evidence="6 11" id="KW-0566">Pantothenate biosynthesis</keyword>
<reference evidence="14 15" key="1">
    <citation type="submission" date="2024-06" db="EMBL/GenBank/DDBJ databases">
        <title>Genomic Encyclopedia of Type Strains, Phase IV (KMG-IV): sequencing the most valuable type-strain genomes for metagenomic binning, comparative biology and taxonomic classification.</title>
        <authorList>
            <person name="Goeker M."/>
        </authorList>
    </citation>
    <scope>NUCLEOTIDE SEQUENCE [LARGE SCALE GENOMIC DNA]</scope>
    <source>
        <strain evidence="14 15">DSM 23520</strain>
    </source>
</reference>
<dbReference type="InterPro" id="IPR050838">
    <property type="entry name" value="Ketopantoate_reductase"/>
</dbReference>
<dbReference type="GO" id="GO:0008677">
    <property type="term" value="F:2-dehydropantoate 2-reductase activity"/>
    <property type="evidence" value="ECO:0007669"/>
    <property type="project" value="UniProtKB-EC"/>
</dbReference>